<dbReference type="AlphaFoldDB" id="A0A517MIQ4"/>
<evidence type="ECO:0000313" key="1">
    <source>
        <dbReference type="EMBL" id="QDS94740.1"/>
    </source>
</evidence>
<gene>
    <name evidence="1" type="ORF">FF011L_35210</name>
</gene>
<accession>A0A517MIQ4</accession>
<reference evidence="1 2" key="1">
    <citation type="submission" date="2019-02" db="EMBL/GenBank/DDBJ databases">
        <title>Deep-cultivation of Planctomycetes and their phenomic and genomic characterization uncovers novel biology.</title>
        <authorList>
            <person name="Wiegand S."/>
            <person name="Jogler M."/>
            <person name="Boedeker C."/>
            <person name="Pinto D."/>
            <person name="Vollmers J."/>
            <person name="Rivas-Marin E."/>
            <person name="Kohn T."/>
            <person name="Peeters S.H."/>
            <person name="Heuer A."/>
            <person name="Rast P."/>
            <person name="Oberbeckmann S."/>
            <person name="Bunk B."/>
            <person name="Jeske O."/>
            <person name="Meyerdierks A."/>
            <person name="Storesund J.E."/>
            <person name="Kallscheuer N."/>
            <person name="Luecker S."/>
            <person name="Lage O.M."/>
            <person name="Pohl T."/>
            <person name="Merkel B.J."/>
            <person name="Hornburger P."/>
            <person name="Mueller R.-W."/>
            <person name="Bruemmer F."/>
            <person name="Labrenz M."/>
            <person name="Spormann A.M."/>
            <person name="Op den Camp H."/>
            <person name="Overmann J."/>
            <person name="Amann R."/>
            <person name="Jetten M.S.M."/>
            <person name="Mascher T."/>
            <person name="Medema M.H."/>
            <person name="Devos D.P."/>
            <person name="Kaster A.-K."/>
            <person name="Ovreas L."/>
            <person name="Rohde M."/>
            <person name="Galperin M.Y."/>
            <person name="Jogler C."/>
        </authorList>
    </citation>
    <scope>NUCLEOTIDE SEQUENCE [LARGE SCALE GENOMIC DNA]</scope>
    <source>
        <strain evidence="1 2">FF011L</strain>
    </source>
</reference>
<evidence type="ECO:0000313" key="2">
    <source>
        <dbReference type="Proteomes" id="UP000320672"/>
    </source>
</evidence>
<proteinExistence type="predicted"/>
<protein>
    <submittedName>
        <fullName evidence="1">Uncharacterized protein</fullName>
    </submittedName>
</protein>
<dbReference type="KEGG" id="rml:FF011L_35210"/>
<keyword evidence="2" id="KW-1185">Reference proteome</keyword>
<name>A0A517MIQ4_9BACT</name>
<dbReference type="Proteomes" id="UP000320672">
    <property type="component" value="Chromosome"/>
</dbReference>
<organism evidence="1 2">
    <name type="scientific">Roseimaritima multifibrata</name>
    <dbReference type="NCBI Taxonomy" id="1930274"/>
    <lineage>
        <taxon>Bacteria</taxon>
        <taxon>Pseudomonadati</taxon>
        <taxon>Planctomycetota</taxon>
        <taxon>Planctomycetia</taxon>
        <taxon>Pirellulales</taxon>
        <taxon>Pirellulaceae</taxon>
        <taxon>Roseimaritima</taxon>
    </lineage>
</organism>
<sequence>MNGRRFALYFSWSRPAEIDSEIGVLENRYPTLFEFRRAIWPVADALRDPAIFNQDISGFLDHVVLFDFERFRKVILDVTGHEVPVFQREASRCATQVLDDELLQDVDTLIVISLDHMRTNQAATVGEIEAIKSFLAREDRCVIVCPHHAIGETQQIREVEFNHHGDRLVPPEQRIGGFARTLLKGLGFSVANQFGLSPGKTSNGEPDRLRVYRDLDTLNLLHGVETFNLHPHLPHFATSDCDDHRVSVLAKQPIDANATPHPFVQAGNRLFDAFLQLHSPDIGGSLFVCDATLWSSAFGGLTSLERLWKNLASMR</sequence>
<dbReference type="EMBL" id="CP036262">
    <property type="protein sequence ID" value="QDS94740.1"/>
    <property type="molecule type" value="Genomic_DNA"/>
</dbReference>